<dbReference type="Pfam" id="PF22381">
    <property type="entry name" value="Staph_reg_Sar_Rot"/>
    <property type="match status" value="1"/>
</dbReference>
<keyword evidence="8" id="KW-1185">Reference proteome</keyword>
<evidence type="ECO:0000313" key="8">
    <source>
        <dbReference type="Proteomes" id="UP001596500"/>
    </source>
</evidence>
<keyword evidence="5" id="KW-0804">Transcription</keyword>
<proteinExistence type="predicted"/>
<dbReference type="RefSeq" id="WP_379865203.1">
    <property type="nucleotide sequence ID" value="NZ_JBHTBW010000034.1"/>
</dbReference>
<gene>
    <name evidence="7" type="ORF">ACFQNG_11625</name>
</gene>
<comment type="subcellular location">
    <subcellularLocation>
        <location evidence="1">Cytoplasm</location>
    </subcellularLocation>
</comment>
<organism evidence="7 8">
    <name type="scientific">Laceyella putida</name>
    <dbReference type="NCBI Taxonomy" id="110101"/>
    <lineage>
        <taxon>Bacteria</taxon>
        <taxon>Bacillati</taxon>
        <taxon>Bacillota</taxon>
        <taxon>Bacilli</taxon>
        <taxon>Bacillales</taxon>
        <taxon>Thermoactinomycetaceae</taxon>
        <taxon>Laceyella</taxon>
    </lineage>
</organism>
<dbReference type="InterPro" id="IPR036388">
    <property type="entry name" value="WH-like_DNA-bd_sf"/>
</dbReference>
<evidence type="ECO:0000256" key="4">
    <source>
        <dbReference type="ARBA" id="ARBA00023125"/>
    </source>
</evidence>
<protein>
    <submittedName>
        <fullName evidence="7">MarR family winged helix-turn-helix transcriptional regulator</fullName>
    </submittedName>
</protein>
<keyword evidence="2" id="KW-0963">Cytoplasm</keyword>
<evidence type="ECO:0000256" key="2">
    <source>
        <dbReference type="ARBA" id="ARBA00022490"/>
    </source>
</evidence>
<name>A0ABW2RLE7_9BACL</name>
<evidence type="ECO:0000256" key="3">
    <source>
        <dbReference type="ARBA" id="ARBA00023015"/>
    </source>
</evidence>
<reference evidence="8" key="1">
    <citation type="journal article" date="2019" name="Int. J. Syst. Evol. Microbiol.">
        <title>The Global Catalogue of Microorganisms (GCM) 10K type strain sequencing project: providing services to taxonomists for standard genome sequencing and annotation.</title>
        <authorList>
            <consortium name="The Broad Institute Genomics Platform"/>
            <consortium name="The Broad Institute Genome Sequencing Center for Infectious Disease"/>
            <person name="Wu L."/>
            <person name="Ma J."/>
        </authorList>
    </citation>
    <scope>NUCLEOTIDE SEQUENCE [LARGE SCALE GENOMIC DNA]</scope>
    <source>
        <strain evidence="8">CGMCC 1.12942</strain>
    </source>
</reference>
<evidence type="ECO:0000259" key="6">
    <source>
        <dbReference type="PROSITE" id="PS50995"/>
    </source>
</evidence>
<dbReference type="SMART" id="SM00347">
    <property type="entry name" value="HTH_MARR"/>
    <property type="match status" value="1"/>
</dbReference>
<keyword evidence="3" id="KW-0805">Transcription regulation</keyword>
<keyword evidence="4" id="KW-0238">DNA-binding</keyword>
<comment type="caution">
    <text evidence="7">The sequence shown here is derived from an EMBL/GenBank/DDBJ whole genome shotgun (WGS) entry which is preliminary data.</text>
</comment>
<evidence type="ECO:0000256" key="1">
    <source>
        <dbReference type="ARBA" id="ARBA00004496"/>
    </source>
</evidence>
<feature type="domain" description="HTH marR-type" evidence="6">
    <location>
        <begin position="4"/>
        <end position="134"/>
    </location>
</feature>
<dbReference type="PANTHER" id="PTHR33164:SF5">
    <property type="entry name" value="ORGANIC HYDROPEROXIDE RESISTANCE TRANSCRIPTIONAL REGULATOR"/>
    <property type="match status" value="1"/>
</dbReference>
<dbReference type="InterPro" id="IPR036390">
    <property type="entry name" value="WH_DNA-bd_sf"/>
</dbReference>
<dbReference type="Gene3D" id="1.10.10.10">
    <property type="entry name" value="Winged helix-like DNA-binding domain superfamily/Winged helix DNA-binding domain"/>
    <property type="match status" value="1"/>
</dbReference>
<dbReference type="PANTHER" id="PTHR33164">
    <property type="entry name" value="TRANSCRIPTIONAL REGULATOR, MARR FAMILY"/>
    <property type="match status" value="1"/>
</dbReference>
<dbReference type="EMBL" id="JBHTBW010000034">
    <property type="protein sequence ID" value="MFC7441758.1"/>
    <property type="molecule type" value="Genomic_DNA"/>
</dbReference>
<evidence type="ECO:0000313" key="7">
    <source>
        <dbReference type="EMBL" id="MFC7441758.1"/>
    </source>
</evidence>
<evidence type="ECO:0000256" key="5">
    <source>
        <dbReference type="ARBA" id="ARBA00023163"/>
    </source>
</evidence>
<dbReference type="PROSITE" id="PS50995">
    <property type="entry name" value="HTH_MARR_2"/>
    <property type="match status" value="1"/>
</dbReference>
<dbReference type="InterPro" id="IPR055166">
    <property type="entry name" value="Transc_reg_Sar_Rot_HTH"/>
</dbReference>
<sequence length="147" mass="16993">MNLDNQLCFTIYACFREISRLYRPILDPLGITYTQYLALLALWERDGLTLKELGQRLYLDSGTLTPLMKKLESMGFITRKRSSEDERKVLIQLTEEGRKFKDIACQIPVKLVQQSGLTQEELSHLMGEARHLLARVQEASRGMQDRS</sequence>
<dbReference type="InterPro" id="IPR039422">
    <property type="entry name" value="MarR/SlyA-like"/>
</dbReference>
<dbReference type="InterPro" id="IPR000835">
    <property type="entry name" value="HTH_MarR-typ"/>
</dbReference>
<dbReference type="SUPFAM" id="SSF46785">
    <property type="entry name" value="Winged helix' DNA-binding domain"/>
    <property type="match status" value="1"/>
</dbReference>
<dbReference type="PRINTS" id="PR00598">
    <property type="entry name" value="HTHMARR"/>
</dbReference>
<accession>A0ABW2RLE7</accession>
<dbReference type="Proteomes" id="UP001596500">
    <property type="component" value="Unassembled WGS sequence"/>
</dbReference>